<name>A0A561SF39_9ACTN</name>
<evidence type="ECO:0000313" key="2">
    <source>
        <dbReference type="Proteomes" id="UP000317940"/>
    </source>
</evidence>
<dbReference type="Proteomes" id="UP000317940">
    <property type="component" value="Unassembled WGS sequence"/>
</dbReference>
<dbReference type="RefSeq" id="WP_145910470.1">
    <property type="nucleotide sequence ID" value="NZ_BAAAMZ010000001.1"/>
</dbReference>
<gene>
    <name evidence="1" type="ORF">FHX73_15106</name>
</gene>
<accession>A0A561SF39</accession>
<evidence type="ECO:0000313" key="1">
    <source>
        <dbReference type="EMBL" id="TWF73494.1"/>
    </source>
</evidence>
<dbReference type="AlphaFoldDB" id="A0A561SF39"/>
<reference evidence="1 2" key="1">
    <citation type="submission" date="2019-06" db="EMBL/GenBank/DDBJ databases">
        <title>Sequencing the genomes of 1000 actinobacteria strains.</title>
        <authorList>
            <person name="Klenk H.-P."/>
        </authorList>
    </citation>
    <scope>NUCLEOTIDE SEQUENCE [LARGE SCALE GENOMIC DNA]</scope>
    <source>
        <strain evidence="1 2">DSM 44826</strain>
    </source>
</reference>
<proteinExistence type="predicted"/>
<protein>
    <submittedName>
        <fullName evidence="1">Uncharacterized protein</fullName>
    </submittedName>
</protein>
<dbReference type="EMBL" id="VIWT01000005">
    <property type="protein sequence ID" value="TWF73494.1"/>
    <property type="molecule type" value="Genomic_DNA"/>
</dbReference>
<sequence>MHDNCLPESSAVAADSLRLAVSALAEFPSRAGAENVAGRISVVAALCDEVDRVMDSLVVRTAAEAAEEGWTSGRMRETAPSYHARLQRALNSEQGWSAR</sequence>
<comment type="caution">
    <text evidence="1">The sequence shown here is derived from an EMBL/GenBank/DDBJ whole genome shotgun (WGS) entry which is preliminary data.</text>
</comment>
<dbReference type="OrthoDB" id="9926155at2"/>
<organism evidence="1 2">
    <name type="scientific">Kitasatospora viridis</name>
    <dbReference type="NCBI Taxonomy" id="281105"/>
    <lineage>
        <taxon>Bacteria</taxon>
        <taxon>Bacillati</taxon>
        <taxon>Actinomycetota</taxon>
        <taxon>Actinomycetes</taxon>
        <taxon>Kitasatosporales</taxon>
        <taxon>Streptomycetaceae</taxon>
        <taxon>Kitasatospora</taxon>
    </lineage>
</organism>
<keyword evidence="2" id="KW-1185">Reference proteome</keyword>